<keyword evidence="4" id="KW-0968">Cytoplasmic vesicle</keyword>
<keyword evidence="8" id="KW-1185">Reference proteome</keyword>
<proteinExistence type="predicted"/>
<protein>
    <submittedName>
        <fullName evidence="7">VHS domain-containing protein</fullName>
    </submittedName>
</protein>
<dbReference type="EMBL" id="BQNB010020175">
    <property type="protein sequence ID" value="GJT93139.1"/>
    <property type="molecule type" value="Genomic_DNA"/>
</dbReference>
<dbReference type="PANTHER" id="PTHR21514">
    <property type="entry name" value="AP-4 COMPLEX ACCESSORY SUBUNIT TEPSIN"/>
    <property type="match status" value="1"/>
</dbReference>
<dbReference type="Pfam" id="PF01417">
    <property type="entry name" value="ENTH"/>
    <property type="match status" value="1"/>
</dbReference>
<dbReference type="Gene3D" id="1.25.40.90">
    <property type="match status" value="1"/>
</dbReference>
<comment type="caution">
    <text evidence="7">The sequence shown here is derived from an EMBL/GenBank/DDBJ whole genome shotgun (WGS) entry which is preliminary data.</text>
</comment>
<dbReference type="SUPFAM" id="SSF48464">
    <property type="entry name" value="ENTH/VHS domain"/>
    <property type="match status" value="1"/>
</dbReference>
<evidence type="ECO:0000256" key="2">
    <source>
        <dbReference type="ARBA" id="ARBA00004601"/>
    </source>
</evidence>
<dbReference type="InterPro" id="IPR013809">
    <property type="entry name" value="ENTH"/>
</dbReference>
<dbReference type="Proteomes" id="UP001151760">
    <property type="component" value="Unassembled WGS sequence"/>
</dbReference>
<organism evidence="7 8">
    <name type="scientific">Tanacetum coccineum</name>
    <dbReference type="NCBI Taxonomy" id="301880"/>
    <lineage>
        <taxon>Eukaryota</taxon>
        <taxon>Viridiplantae</taxon>
        <taxon>Streptophyta</taxon>
        <taxon>Embryophyta</taxon>
        <taxon>Tracheophyta</taxon>
        <taxon>Spermatophyta</taxon>
        <taxon>Magnoliopsida</taxon>
        <taxon>eudicotyledons</taxon>
        <taxon>Gunneridae</taxon>
        <taxon>Pentapetalae</taxon>
        <taxon>asterids</taxon>
        <taxon>campanulids</taxon>
        <taxon>Asterales</taxon>
        <taxon>Asteraceae</taxon>
        <taxon>Asteroideae</taxon>
        <taxon>Anthemideae</taxon>
        <taxon>Anthemidinae</taxon>
        <taxon>Tanacetum</taxon>
    </lineage>
</organism>
<dbReference type="InterPro" id="IPR008942">
    <property type="entry name" value="ENTH_VHS"/>
</dbReference>
<evidence type="ECO:0000313" key="7">
    <source>
        <dbReference type="EMBL" id="GJT93139.1"/>
    </source>
</evidence>
<dbReference type="PROSITE" id="PS50179">
    <property type="entry name" value="VHS"/>
    <property type="match status" value="1"/>
</dbReference>
<feature type="region of interest" description="Disordered" evidence="5">
    <location>
        <begin position="430"/>
        <end position="474"/>
    </location>
</feature>
<dbReference type="PANTHER" id="PTHR21514:SF0">
    <property type="entry name" value="AP-4 COMPLEX ACCESSORY SUBUNIT TEPSIN"/>
    <property type="match status" value="1"/>
</dbReference>
<reference evidence="7" key="1">
    <citation type="journal article" date="2022" name="Int. J. Mol. Sci.">
        <title>Draft Genome of Tanacetum Coccineum: Genomic Comparison of Closely Related Tanacetum-Family Plants.</title>
        <authorList>
            <person name="Yamashiro T."/>
            <person name="Shiraishi A."/>
            <person name="Nakayama K."/>
            <person name="Satake H."/>
        </authorList>
    </citation>
    <scope>NUCLEOTIDE SEQUENCE</scope>
</reference>
<evidence type="ECO:0000313" key="8">
    <source>
        <dbReference type="Proteomes" id="UP001151760"/>
    </source>
</evidence>
<evidence type="ECO:0000259" key="6">
    <source>
        <dbReference type="PROSITE" id="PS50179"/>
    </source>
</evidence>
<reference evidence="7" key="2">
    <citation type="submission" date="2022-01" db="EMBL/GenBank/DDBJ databases">
        <authorList>
            <person name="Yamashiro T."/>
            <person name="Shiraishi A."/>
            <person name="Satake H."/>
            <person name="Nakayama K."/>
        </authorList>
    </citation>
    <scope>NUCLEOTIDE SEQUENCE</scope>
</reference>
<feature type="domain" description="VHS" evidence="6">
    <location>
        <begin position="20"/>
        <end position="94"/>
    </location>
</feature>
<feature type="compositionally biased region" description="Polar residues" evidence="5">
    <location>
        <begin position="186"/>
        <end position="223"/>
    </location>
</feature>
<gene>
    <name evidence="7" type="ORF">Tco_1081984</name>
</gene>
<dbReference type="InterPro" id="IPR016024">
    <property type="entry name" value="ARM-type_fold"/>
</dbReference>
<accession>A0ABQ5I000</accession>
<dbReference type="SUPFAM" id="SSF48371">
    <property type="entry name" value="ARM repeat"/>
    <property type="match status" value="1"/>
</dbReference>
<dbReference type="InterPro" id="IPR035802">
    <property type="entry name" value="ENTH/VHS_tepsin"/>
</dbReference>
<dbReference type="InterPro" id="IPR002014">
    <property type="entry name" value="VHS_dom"/>
</dbReference>
<keyword evidence="3" id="KW-0333">Golgi apparatus</keyword>
<comment type="subcellular location">
    <subcellularLocation>
        <location evidence="1">Cytoplasmic vesicle</location>
        <location evidence="1">Clathrin-coated vesicle</location>
    </subcellularLocation>
    <subcellularLocation>
        <location evidence="2">Golgi apparatus</location>
        <location evidence="2">trans-Golgi network</location>
    </subcellularLocation>
</comment>
<evidence type="ECO:0000256" key="1">
    <source>
        <dbReference type="ARBA" id="ARBA00004132"/>
    </source>
</evidence>
<feature type="region of interest" description="Disordered" evidence="5">
    <location>
        <begin position="186"/>
        <end position="260"/>
    </location>
</feature>
<dbReference type="InterPro" id="IPR039273">
    <property type="entry name" value="TEPSIN"/>
</dbReference>
<evidence type="ECO:0000256" key="3">
    <source>
        <dbReference type="ARBA" id="ARBA00023034"/>
    </source>
</evidence>
<name>A0ABQ5I000_9ASTR</name>
<sequence length="742" mass="81198">MDQSRRAVESYWRSKMIDVATSDEDKVTPVYKLEEICDLLRSSHVSIVKEIVEFILKRLQHKSPIVKQKALRVIKYAVGKSGADFKREMSRNSVAVRQLIHHKGQPDPLKGDALNKAVRETAQEALSAIFSGEDTSKPPPKEGLAQRIQGFGNTSYDAPSDDNKSFLSEVVGIGSATIKQGFNNLTQAQTTNKNNTGTYRSPNLRRSLTNETNYSETLPTSRLSADVSGPWGQEVKATQADYTSGGAGSGSSSSYSREKSREERLLETIVTSGGVRLQPTRDALHVFLTEASKLDALALSHALETKLQSHMWQVCVRGLCVLEAILRKKDDEHFLIVASYFTENMDVIFKCSDSPQASVREKANKVLSLLNGEQSGSRISQPDKNLKTEKPVVQMPDLIDTNDANENDSSIRTSDENTASLMDDFFGDADVHVNQPANNDDLFTDVQTNQPGNNDDPFADVSFHGQNNKEDESGDIFSGMATVDKTAAVLTQTTSSGSGPELFDIFGSESIIPQGQGNSKNNVNDLMAGLSVNGNESSPLKNGTPETLFSIPTTNPNQQVNDVLSNMLQFQAQGITPNPMFPMDPNTYNALSSGLMFNPMAYASQPINYAAMSNLLAQQQYLSNLQSQNSGSASSASAFPDIFNPVIASQAPTSTMNGSKKEDTKAFDFISDHLAAARDPRRLGVYGCVEVRRYDCQLRVNRPRTAVIIVEESRVSSAVYSSSSMCFEPITISIFKFRCVVN</sequence>
<evidence type="ECO:0000256" key="4">
    <source>
        <dbReference type="ARBA" id="ARBA00023329"/>
    </source>
</evidence>
<dbReference type="SMART" id="SM00288">
    <property type="entry name" value="VHS"/>
    <property type="match status" value="1"/>
</dbReference>
<evidence type="ECO:0000256" key="5">
    <source>
        <dbReference type="SAM" id="MobiDB-lite"/>
    </source>
</evidence>
<dbReference type="CDD" id="cd03572">
    <property type="entry name" value="ENTH_like_Tepsin"/>
    <property type="match status" value="1"/>
</dbReference>